<proteinExistence type="inferred from homology"/>
<evidence type="ECO:0000259" key="5">
    <source>
        <dbReference type="Pfam" id="PF11806"/>
    </source>
</evidence>
<dbReference type="Gene3D" id="2.60.40.10">
    <property type="entry name" value="Immunoglobulins"/>
    <property type="match status" value="1"/>
</dbReference>
<dbReference type="InterPro" id="IPR013783">
    <property type="entry name" value="Ig-like_fold"/>
</dbReference>
<comment type="similarity">
    <text evidence="4">Belongs to the Fes family.</text>
</comment>
<evidence type="ECO:0000256" key="2">
    <source>
        <dbReference type="ARBA" id="ARBA00022490"/>
    </source>
</evidence>
<evidence type="ECO:0000256" key="3">
    <source>
        <dbReference type="ARBA" id="ARBA00022801"/>
    </source>
</evidence>
<protein>
    <recommendedName>
        <fullName evidence="5">Enterochelin esterase N-terminal domain-containing protein</fullName>
    </recommendedName>
</protein>
<dbReference type="eggNOG" id="COG2382">
    <property type="taxonomic scope" value="Bacteria"/>
</dbReference>
<dbReference type="Pfam" id="PF11806">
    <property type="entry name" value="Enterochelin_N"/>
    <property type="match status" value="1"/>
</dbReference>
<dbReference type="InterPro" id="IPR021764">
    <property type="entry name" value="Enterochelin_esterase_N"/>
</dbReference>
<comment type="subcellular location">
    <subcellularLocation>
        <location evidence="1">Cytoplasm</location>
    </subcellularLocation>
</comment>
<organism evidence="6 7">
    <name type="scientific">Clostridium sulfidigenes</name>
    <dbReference type="NCBI Taxonomy" id="318464"/>
    <lineage>
        <taxon>Bacteria</taxon>
        <taxon>Bacillati</taxon>
        <taxon>Bacillota</taxon>
        <taxon>Clostridia</taxon>
        <taxon>Eubacteriales</taxon>
        <taxon>Clostridiaceae</taxon>
        <taxon>Clostridium</taxon>
    </lineage>
</organism>
<dbReference type="PANTHER" id="PTHR48098">
    <property type="entry name" value="ENTEROCHELIN ESTERASE-RELATED"/>
    <property type="match status" value="1"/>
</dbReference>
<accession>A0A084JDM2</accession>
<dbReference type="InterPro" id="IPR000801">
    <property type="entry name" value="Esterase-like"/>
</dbReference>
<dbReference type="Gene3D" id="3.40.50.1820">
    <property type="entry name" value="alpha/beta hydrolase"/>
    <property type="match status" value="1"/>
</dbReference>
<sequence length="420" mass="48903">MNESKGVKSDMKKSLLKSKVIIELEKRVKQNGHKAVEEFIHDLQHKGSPIIEHIENDDKNSLVTFIYEGNKECKNVLFIPDIGLDRFKDNYRDFQMEKIMETDLWFITYEVRNNLRFIYYFSPNDPLDDYWNERFGSRVKYDKFCKRALSFDKENPEDKGSYVLMPKSPEDIWSTKIEDVPKGKIEEHRFESKNLGDKRRIRVYTPYGYDKKEKPYGFMVLTDGDDYISTLSAIETLNNLIAAKEIPPIVAIFIDSTKNRGKELKCNDSFCKCIAREVIPWAKKNYNISSMPEKAIICGLSLGGLTAAYLGLNYSEIFGNVLSQSGYFWYNSEDYVPNEDCWMSKMFKEVNTLNLKFYLDMGVLETKYKIIDPNINLRDTLISKGYKVDLRWFNGGHDYLSWGETLAHGLISLIGIKKKL</sequence>
<dbReference type="SUPFAM" id="SSF81296">
    <property type="entry name" value="E set domains"/>
    <property type="match status" value="1"/>
</dbReference>
<dbReference type="EMBL" id="JPMD01000015">
    <property type="protein sequence ID" value="KEZ87056.1"/>
    <property type="molecule type" value="Genomic_DNA"/>
</dbReference>
<dbReference type="STRING" id="318464.IO99_07350"/>
<name>A0A084JDM2_9CLOT</name>
<dbReference type="PANTHER" id="PTHR48098:SF3">
    <property type="entry name" value="IRON(III) ENTEROBACTIN ESTERASE"/>
    <property type="match status" value="1"/>
</dbReference>
<evidence type="ECO:0000313" key="6">
    <source>
        <dbReference type="EMBL" id="KEZ87056.1"/>
    </source>
</evidence>
<feature type="domain" description="Enterochelin esterase N-terminal" evidence="5">
    <location>
        <begin position="63"/>
        <end position="170"/>
    </location>
</feature>
<dbReference type="Proteomes" id="UP000028542">
    <property type="component" value="Unassembled WGS sequence"/>
</dbReference>
<dbReference type="SUPFAM" id="SSF53474">
    <property type="entry name" value="alpha/beta-Hydrolases"/>
    <property type="match status" value="1"/>
</dbReference>
<evidence type="ECO:0000256" key="1">
    <source>
        <dbReference type="ARBA" id="ARBA00004496"/>
    </source>
</evidence>
<dbReference type="InterPro" id="IPR050583">
    <property type="entry name" value="Mycobacterial_A85_antigen"/>
</dbReference>
<keyword evidence="2" id="KW-0963">Cytoplasm</keyword>
<dbReference type="InterPro" id="IPR014756">
    <property type="entry name" value="Ig_E-set"/>
</dbReference>
<keyword evidence="3" id="KW-0378">Hydrolase</keyword>
<gene>
    <name evidence="6" type="ORF">IO99_07350</name>
</gene>
<reference evidence="6 7" key="1">
    <citation type="submission" date="2014-07" db="EMBL/GenBank/DDBJ databases">
        <title>Draft genome of Clostridium sulfidigenes 113A isolated from sediments associated with methane hydrate from Krishna Godavari basin.</title>
        <authorList>
            <person name="Honkalas V.S."/>
            <person name="Dabir A.P."/>
            <person name="Arora P."/>
            <person name="Dhakephalkar P.K."/>
        </authorList>
    </citation>
    <scope>NUCLEOTIDE SEQUENCE [LARGE SCALE GENOMIC DNA]</scope>
    <source>
        <strain evidence="6 7">113A</strain>
    </source>
</reference>
<keyword evidence="7" id="KW-1185">Reference proteome</keyword>
<evidence type="ECO:0000256" key="4">
    <source>
        <dbReference type="ARBA" id="ARBA00024201"/>
    </source>
</evidence>
<dbReference type="InterPro" id="IPR029058">
    <property type="entry name" value="AB_hydrolase_fold"/>
</dbReference>
<evidence type="ECO:0000313" key="7">
    <source>
        <dbReference type="Proteomes" id="UP000028542"/>
    </source>
</evidence>
<dbReference type="AlphaFoldDB" id="A0A084JDM2"/>
<comment type="caution">
    <text evidence="6">The sequence shown here is derived from an EMBL/GenBank/DDBJ whole genome shotgun (WGS) entry which is preliminary data.</text>
</comment>
<dbReference type="Pfam" id="PF00756">
    <property type="entry name" value="Esterase"/>
    <property type="match status" value="1"/>
</dbReference>